<dbReference type="EMBL" id="JAQYXP010000005">
    <property type="protein sequence ID" value="MEN3238227.1"/>
    <property type="molecule type" value="Genomic_DNA"/>
</dbReference>
<dbReference type="RefSeq" id="WP_346013528.1">
    <property type="nucleotide sequence ID" value="NZ_JAQYXP010000005.1"/>
</dbReference>
<comment type="caution">
    <text evidence="2">The sequence shown here is derived from an EMBL/GenBank/DDBJ whole genome shotgun (WGS) entry which is preliminary data.</text>
</comment>
<evidence type="ECO:0000313" key="2">
    <source>
        <dbReference type="EMBL" id="MEN3238227.1"/>
    </source>
</evidence>
<evidence type="ECO:0000256" key="1">
    <source>
        <dbReference type="SAM" id="MobiDB-lite"/>
    </source>
</evidence>
<feature type="region of interest" description="Disordered" evidence="1">
    <location>
        <begin position="210"/>
        <end position="279"/>
    </location>
</feature>
<name>A0ABV0A4G6_9HYPH</name>
<feature type="region of interest" description="Disordered" evidence="1">
    <location>
        <begin position="124"/>
        <end position="160"/>
    </location>
</feature>
<sequence length="482" mass="52525">MTKDEIRKLFATHGVDLSIKDVWEVQGTPVIKHAALERLAAALRLQWSEPVVVRADRDEAVMLVKARRPDGIEEWSFGEALIGVNYRVSGRQAAYVWAMCEKRGKDRVIIKLAGLHGAYSDEESESLKEAKADANDNAAPEPEEPPQAGGSQQAPADPAETLKQRIDACAAINIVTDLMLAPETQAALNAMAPGPRDEVREHAKARLVALGWPARPRGRRRPDEPDDPDTAGNLPAVQGAEEEVSSAPEPDTSAPHPSDEPDPFGDLDDSLDGPEPFDAGAFLRDAERRFSEARTFAEIDEIVDATHEDSLRLDAVEIKILDGYRDAAREQLQGEVKKIEPARVDPFAIPEKFKGGGHYQIWFRDAVTAASTDAEIRKVHAIWNSTSDHRKDLVAVGQLVQVDITGLTDAFKAKRATIAGAVNQIDAYSAFLAEGLSKATTGAEADAFWRSTVAQRDGAGASEEVRAQWKRSWLDRKAGLAA</sequence>
<reference evidence="2 3" key="1">
    <citation type="journal article" date="2023" name="PLoS ONE">
        <title>Complete genome assembly of Hawai'i environmental nontuberculous mycobacteria reveals unexpected co-isolation with methylobacteria.</title>
        <authorList>
            <person name="Hendrix J."/>
            <person name="Epperson L.E."/>
            <person name="Tong E.I."/>
            <person name="Chan Y.L."/>
            <person name="Hasan N.A."/>
            <person name="Dawrs S.N."/>
            <person name="Norton G.J."/>
            <person name="Virdi R."/>
            <person name="Crooks J.L."/>
            <person name="Chan E.D."/>
            <person name="Honda J.R."/>
            <person name="Strong M."/>
        </authorList>
    </citation>
    <scope>NUCLEOTIDE SEQUENCE [LARGE SCALE GENOMIC DNA]</scope>
    <source>
        <strain evidence="2 3">NJH_HI04-1</strain>
    </source>
</reference>
<feature type="compositionally biased region" description="Basic and acidic residues" evidence="1">
    <location>
        <begin position="125"/>
        <end position="134"/>
    </location>
</feature>
<protein>
    <submittedName>
        <fullName evidence="2">Uncharacterized protein</fullName>
    </submittedName>
</protein>
<dbReference type="Proteomes" id="UP001407347">
    <property type="component" value="Unassembled WGS sequence"/>
</dbReference>
<feature type="compositionally biased region" description="Acidic residues" evidence="1">
    <location>
        <begin position="260"/>
        <end position="272"/>
    </location>
</feature>
<gene>
    <name evidence="2" type="ORF">PUR29_32795</name>
</gene>
<accession>A0ABV0A4G6</accession>
<evidence type="ECO:0000313" key="3">
    <source>
        <dbReference type="Proteomes" id="UP001407347"/>
    </source>
</evidence>
<organism evidence="2 3">
    <name type="scientific">Methylobacterium ajmalii</name>
    <dbReference type="NCBI Taxonomy" id="2738439"/>
    <lineage>
        <taxon>Bacteria</taxon>
        <taxon>Pseudomonadati</taxon>
        <taxon>Pseudomonadota</taxon>
        <taxon>Alphaproteobacteria</taxon>
        <taxon>Hyphomicrobiales</taxon>
        <taxon>Methylobacteriaceae</taxon>
        <taxon>Methylobacterium</taxon>
    </lineage>
</organism>
<keyword evidence="3" id="KW-1185">Reference proteome</keyword>
<proteinExistence type="predicted"/>